<proteinExistence type="inferred from homology"/>
<keyword evidence="6" id="KW-1133">Transmembrane helix</keyword>
<dbReference type="SUPFAM" id="SSF58104">
    <property type="entry name" value="Methyl-accepting chemotaxis protein (MCP) signaling domain"/>
    <property type="match status" value="1"/>
</dbReference>
<keyword evidence="2 4" id="KW-0807">Transducer</keyword>
<dbReference type="Gene3D" id="1.10.287.950">
    <property type="entry name" value="Methyl-accepting chemotaxis protein"/>
    <property type="match status" value="1"/>
</dbReference>
<dbReference type="Pfam" id="PF00672">
    <property type="entry name" value="HAMP"/>
    <property type="match status" value="1"/>
</dbReference>
<reference evidence="11 12" key="1">
    <citation type="submission" date="2019-02" db="EMBL/GenBank/DDBJ databases">
        <title>Deep-cultivation of Planctomycetes and their phenomic and genomic characterization uncovers novel biology.</title>
        <authorList>
            <person name="Wiegand S."/>
            <person name="Jogler M."/>
            <person name="Boedeker C."/>
            <person name="Pinto D."/>
            <person name="Vollmers J."/>
            <person name="Rivas-Marin E."/>
            <person name="Kohn T."/>
            <person name="Peeters S.H."/>
            <person name="Heuer A."/>
            <person name="Rast P."/>
            <person name="Oberbeckmann S."/>
            <person name="Bunk B."/>
            <person name="Jeske O."/>
            <person name="Meyerdierks A."/>
            <person name="Storesund J.E."/>
            <person name="Kallscheuer N."/>
            <person name="Luecker S."/>
            <person name="Lage O.M."/>
            <person name="Pohl T."/>
            <person name="Merkel B.J."/>
            <person name="Hornburger P."/>
            <person name="Mueller R.-W."/>
            <person name="Bruemmer F."/>
            <person name="Labrenz M."/>
            <person name="Spormann A.M."/>
            <person name="Op den Camp H."/>
            <person name="Overmann J."/>
            <person name="Amann R."/>
            <person name="Jetten M.S.M."/>
            <person name="Mascher T."/>
            <person name="Medema M.H."/>
            <person name="Devos D.P."/>
            <person name="Kaster A.-K."/>
            <person name="Ovreas L."/>
            <person name="Rohde M."/>
            <person name="Galperin M.Y."/>
            <person name="Jogler C."/>
        </authorList>
    </citation>
    <scope>NUCLEOTIDE SEQUENCE [LARGE SCALE GENOMIC DNA]</scope>
    <source>
        <strain evidence="11 12">Pan265</strain>
    </source>
</reference>
<feature type="transmembrane region" description="Helical" evidence="6">
    <location>
        <begin position="416"/>
        <end position="439"/>
    </location>
</feature>
<keyword evidence="12" id="KW-1185">Reference proteome</keyword>
<evidence type="ECO:0000313" key="12">
    <source>
        <dbReference type="Proteomes" id="UP000320386"/>
    </source>
</evidence>
<feature type="domain" description="HBM" evidence="10">
    <location>
        <begin position="167"/>
        <end position="406"/>
    </location>
</feature>
<dbReference type="GO" id="GO:0016020">
    <property type="term" value="C:membrane"/>
    <property type="evidence" value="ECO:0007669"/>
    <property type="project" value="UniProtKB-SubCell"/>
</dbReference>
<dbReference type="GO" id="GO:0006935">
    <property type="term" value="P:chemotaxis"/>
    <property type="evidence" value="ECO:0007669"/>
    <property type="project" value="UniProtKB-ARBA"/>
</dbReference>
<protein>
    <submittedName>
        <fullName evidence="11">Methyl-accepting chemotaxis protein McpB</fullName>
    </submittedName>
</protein>
<gene>
    <name evidence="11" type="primary">mcpB_2</name>
    <name evidence="11" type="ORF">Pan265_22460</name>
</gene>
<comment type="similarity">
    <text evidence="3">Belongs to the methyl-accepting chemotaxis (MCP) protein family.</text>
</comment>
<dbReference type="PROSITE" id="PS51753">
    <property type="entry name" value="HBM"/>
    <property type="match status" value="1"/>
</dbReference>
<evidence type="ECO:0000256" key="7">
    <source>
        <dbReference type="SAM" id="SignalP"/>
    </source>
</evidence>
<evidence type="ECO:0000256" key="2">
    <source>
        <dbReference type="ARBA" id="ARBA00023224"/>
    </source>
</evidence>
<evidence type="ECO:0000259" key="8">
    <source>
        <dbReference type="PROSITE" id="PS50111"/>
    </source>
</evidence>
<dbReference type="SMART" id="SM00304">
    <property type="entry name" value="HAMP"/>
    <property type="match status" value="1"/>
</dbReference>
<organism evidence="11 12">
    <name type="scientific">Mucisphaera calidilacus</name>
    <dbReference type="NCBI Taxonomy" id="2527982"/>
    <lineage>
        <taxon>Bacteria</taxon>
        <taxon>Pseudomonadati</taxon>
        <taxon>Planctomycetota</taxon>
        <taxon>Phycisphaerae</taxon>
        <taxon>Phycisphaerales</taxon>
        <taxon>Phycisphaeraceae</taxon>
        <taxon>Mucisphaera</taxon>
    </lineage>
</organism>
<dbReference type="RefSeq" id="WP_145446552.1">
    <property type="nucleotide sequence ID" value="NZ_CP036280.1"/>
</dbReference>
<dbReference type="AlphaFoldDB" id="A0A518BZJ4"/>
<evidence type="ECO:0000313" key="11">
    <source>
        <dbReference type="EMBL" id="QDU72381.1"/>
    </source>
</evidence>
<feature type="signal peptide" evidence="7">
    <location>
        <begin position="1"/>
        <end position="35"/>
    </location>
</feature>
<evidence type="ECO:0000259" key="10">
    <source>
        <dbReference type="PROSITE" id="PS51753"/>
    </source>
</evidence>
<evidence type="ECO:0000256" key="4">
    <source>
        <dbReference type="PROSITE-ProRule" id="PRU00284"/>
    </source>
</evidence>
<feature type="domain" description="Methyl-accepting transducer" evidence="8">
    <location>
        <begin position="498"/>
        <end position="734"/>
    </location>
</feature>
<dbReference type="KEGG" id="mcad:Pan265_22460"/>
<dbReference type="Proteomes" id="UP000320386">
    <property type="component" value="Chromosome"/>
</dbReference>
<dbReference type="CDD" id="cd06225">
    <property type="entry name" value="HAMP"/>
    <property type="match status" value="1"/>
</dbReference>
<dbReference type="CDD" id="cd11386">
    <property type="entry name" value="MCP_signal"/>
    <property type="match status" value="1"/>
</dbReference>
<feature type="domain" description="HAMP" evidence="9">
    <location>
        <begin position="440"/>
        <end position="493"/>
    </location>
</feature>
<dbReference type="InterPro" id="IPR004089">
    <property type="entry name" value="MCPsignal_dom"/>
</dbReference>
<evidence type="ECO:0000256" key="5">
    <source>
        <dbReference type="SAM" id="MobiDB-lite"/>
    </source>
</evidence>
<dbReference type="PROSITE" id="PS50885">
    <property type="entry name" value="HAMP"/>
    <property type="match status" value="1"/>
</dbReference>
<dbReference type="SMART" id="SM01358">
    <property type="entry name" value="HBM"/>
    <property type="match status" value="1"/>
</dbReference>
<sequence length="772" mass="82163" precursor="true">MSPIDRIISRCHPRLLATSLLSLVLFALLTPTAHAAGDASAAYEQWSQKLGASGEFQAPEPTWAEHPEYGLAAANAVELEPLHVADFSITLSATLWVATAIAAVLTLLIAGYLGKIQRSDGSQGWGFTLGTKLSLAMGTMTTLILIISSLAITSLYQIEKNEARLTRANSILENLNKIEIELLNTRIVSQRFLRDNDNTSLEDYTAELGGVQGRLNKIADEVVTDEQTAQIEQIRTALAQYDSAFAQVVRKADERDSTYRQLAATGWRVLDLLAAIKETAEVEDNQRTAMVAAETLNEIAVARISVMKFVDTHDLAWIDRANEHFATAASGLRNLIQTESNATRRSWLVEANDGIGFYVQNLVTYGQHVSQGDDIILGQLDVLGPQILEAGRQMAAESAQTAHHIHDDEEALFASITGWTIAGSVVAIVLAVAIAFLLITSITSVVTRLLATVRAIAAGDLSQPLLEPKGRDELASLGRAADTMTQSLRQLIGEVKESAEAVNVGASQIATASEEISKGLLEQNDQVVQVSASIEQMSASIVEVARKSGDASGAADEAGRMAEQGGEVVHETIGGMNTINETVSDSSKSVTELGKRGAQIGEVITVINDIADQTNLLALNAAIEAARAGEHGRGFAVVADEVRKLADRTTKATEEIGDSIEAIQTETESAVVKMGRGTEQVEVGVTKATSAGESLEKIVTASREVAGMIQSIAAAAEQQSSASEEVSRSVSSIRGIAEESSRGADQAAQAATSLTQKSERLNDLVSKFRLAA</sequence>
<feature type="chain" id="PRO_5021779173" evidence="7">
    <location>
        <begin position="36"/>
        <end position="772"/>
    </location>
</feature>
<evidence type="ECO:0000259" key="9">
    <source>
        <dbReference type="PROSITE" id="PS50885"/>
    </source>
</evidence>
<feature type="compositionally biased region" description="Low complexity" evidence="5">
    <location>
        <begin position="718"/>
        <end position="734"/>
    </location>
</feature>
<dbReference type="OrthoDB" id="221239at2"/>
<name>A0A518BZJ4_9BACT</name>
<keyword evidence="7" id="KW-0732">Signal</keyword>
<dbReference type="SMART" id="SM00283">
    <property type="entry name" value="MA"/>
    <property type="match status" value="1"/>
</dbReference>
<evidence type="ECO:0000256" key="1">
    <source>
        <dbReference type="ARBA" id="ARBA00004370"/>
    </source>
</evidence>
<dbReference type="PANTHER" id="PTHR32089">
    <property type="entry name" value="METHYL-ACCEPTING CHEMOTAXIS PROTEIN MCPB"/>
    <property type="match status" value="1"/>
</dbReference>
<evidence type="ECO:0000256" key="3">
    <source>
        <dbReference type="ARBA" id="ARBA00029447"/>
    </source>
</evidence>
<keyword evidence="6" id="KW-0472">Membrane</keyword>
<feature type="region of interest" description="Disordered" evidence="5">
    <location>
        <begin position="718"/>
        <end position="756"/>
    </location>
</feature>
<dbReference type="InterPro" id="IPR032255">
    <property type="entry name" value="HBM"/>
</dbReference>
<dbReference type="PROSITE" id="PS50111">
    <property type="entry name" value="CHEMOTAXIS_TRANSDUC_2"/>
    <property type="match status" value="1"/>
</dbReference>
<dbReference type="FunFam" id="1.10.287.950:FF:000001">
    <property type="entry name" value="Methyl-accepting chemotaxis sensory transducer"/>
    <property type="match status" value="1"/>
</dbReference>
<dbReference type="InterPro" id="IPR003660">
    <property type="entry name" value="HAMP_dom"/>
</dbReference>
<dbReference type="PANTHER" id="PTHR32089:SF112">
    <property type="entry name" value="LYSOZYME-LIKE PROTEIN-RELATED"/>
    <property type="match status" value="1"/>
</dbReference>
<evidence type="ECO:0000256" key="6">
    <source>
        <dbReference type="SAM" id="Phobius"/>
    </source>
</evidence>
<keyword evidence="6" id="KW-0812">Transmembrane</keyword>
<feature type="transmembrane region" description="Helical" evidence="6">
    <location>
        <begin position="93"/>
        <end position="114"/>
    </location>
</feature>
<dbReference type="Pfam" id="PF00015">
    <property type="entry name" value="MCPsignal"/>
    <property type="match status" value="1"/>
</dbReference>
<comment type="subcellular location">
    <subcellularLocation>
        <location evidence="1">Membrane</location>
    </subcellularLocation>
</comment>
<dbReference type="EMBL" id="CP036280">
    <property type="protein sequence ID" value="QDU72381.1"/>
    <property type="molecule type" value="Genomic_DNA"/>
</dbReference>
<dbReference type="GO" id="GO:0007165">
    <property type="term" value="P:signal transduction"/>
    <property type="evidence" value="ECO:0007669"/>
    <property type="project" value="UniProtKB-KW"/>
</dbReference>
<feature type="transmembrane region" description="Helical" evidence="6">
    <location>
        <begin position="135"/>
        <end position="156"/>
    </location>
</feature>
<accession>A0A518BZJ4</accession>